<evidence type="ECO:0000313" key="3">
    <source>
        <dbReference type="Proteomes" id="UP000094197"/>
    </source>
</evidence>
<evidence type="ECO:0000259" key="1">
    <source>
        <dbReference type="Pfam" id="PF01965"/>
    </source>
</evidence>
<dbReference type="PANTHER" id="PTHR43130">
    <property type="entry name" value="ARAC-FAMILY TRANSCRIPTIONAL REGULATOR"/>
    <property type="match status" value="1"/>
</dbReference>
<dbReference type="GO" id="GO:0006355">
    <property type="term" value="P:regulation of DNA-templated transcription"/>
    <property type="evidence" value="ECO:0007669"/>
    <property type="project" value="TreeGrafter"/>
</dbReference>
<protein>
    <submittedName>
        <fullName evidence="2">Transcriptional regulator</fullName>
    </submittedName>
</protein>
<proteinExistence type="predicted"/>
<dbReference type="EMBL" id="CP015217">
    <property type="protein sequence ID" value="AOP36168.1"/>
    <property type="molecule type" value="Genomic_DNA"/>
</dbReference>
<feature type="domain" description="DJ-1/PfpI" evidence="1">
    <location>
        <begin position="46"/>
        <end position="203"/>
    </location>
</feature>
<dbReference type="SUPFAM" id="SSF52317">
    <property type="entry name" value="Class I glutamine amidotransferase-like"/>
    <property type="match status" value="1"/>
</dbReference>
<dbReference type="Gene3D" id="3.40.50.880">
    <property type="match status" value="1"/>
</dbReference>
<reference evidence="2 3" key="1">
    <citation type="submission" date="2016-04" db="EMBL/GenBank/DDBJ databases">
        <title>Complete genome seqeunce of Leptospira alstonii serovar Room22.</title>
        <authorList>
            <person name="Nally J.E."/>
            <person name="Bayles D.O."/>
            <person name="Hurley D."/>
            <person name="Fanning S."/>
            <person name="McMahon B.J."/>
            <person name="Arent Z."/>
        </authorList>
    </citation>
    <scope>NUCLEOTIDE SEQUENCE [LARGE SCALE GENOMIC DNA]</scope>
    <source>
        <strain evidence="2 3">GWTS #1</strain>
    </source>
</reference>
<accession>A0A1D7V2W8</accession>
<sequence>MGFFLNCTNSSERIVEPTLQPILEEKIPTFQPRFNRKRPVIAVIGENKYTELSDFIVPYGVLTRSQTADVYALGTNSGPMRMFPALQIEIQTTLSDFDRSFPDGADFVIVPAVHDSENSTLIRWIQSQASKGAVIVGICDGVWLVANSGLLSGKRATGHWYSLNNLEKKFTQTKWIRNRHYVVDKKIITTTGVTASIPVSIALVQSIAGKEKAERIAKEFGVNDWGTEHNTSNFKFENKHYWIAAKNLLSFWSYENIAMKVFPGMDEVTLALVADSYARTFKTNVFAISNSEQTIRTRGGIFLIPERTSKDESANNHSIQFSENQSSVAALNQALAHIADLYGKITSSFVALQIEYDVR</sequence>
<dbReference type="InterPro" id="IPR052158">
    <property type="entry name" value="INH-QAR"/>
</dbReference>
<organism evidence="2 3">
    <name type="scientific">Leptospira tipperaryensis</name>
    <dbReference type="NCBI Taxonomy" id="2564040"/>
    <lineage>
        <taxon>Bacteria</taxon>
        <taxon>Pseudomonadati</taxon>
        <taxon>Spirochaetota</taxon>
        <taxon>Spirochaetia</taxon>
        <taxon>Leptospirales</taxon>
        <taxon>Leptospiraceae</taxon>
        <taxon>Leptospira</taxon>
    </lineage>
</organism>
<name>A0A1D7V2W8_9LEPT</name>
<evidence type="ECO:0000313" key="2">
    <source>
        <dbReference type="EMBL" id="AOP36168.1"/>
    </source>
</evidence>
<gene>
    <name evidence="2" type="ORF">A0128_18350</name>
</gene>
<dbReference type="InterPro" id="IPR002818">
    <property type="entry name" value="DJ-1/PfpI"/>
</dbReference>
<keyword evidence="3" id="KW-1185">Reference proteome</keyword>
<dbReference type="AlphaFoldDB" id="A0A1D7V2W8"/>
<dbReference type="Pfam" id="PF01965">
    <property type="entry name" value="DJ-1_PfpI"/>
    <property type="match status" value="1"/>
</dbReference>
<dbReference type="InterPro" id="IPR029062">
    <property type="entry name" value="Class_I_gatase-like"/>
</dbReference>
<dbReference type="KEGG" id="laj:A0128_18350"/>
<dbReference type="Proteomes" id="UP000094197">
    <property type="component" value="Chromosome 1"/>
</dbReference>
<dbReference type="PANTHER" id="PTHR43130:SF2">
    <property type="entry name" value="DJ-1_PFPI DOMAIN-CONTAINING PROTEIN"/>
    <property type="match status" value="1"/>
</dbReference>